<dbReference type="Pfam" id="PF00267">
    <property type="entry name" value="Porin_1"/>
    <property type="match status" value="1"/>
</dbReference>
<keyword evidence="8" id="KW-0626">Porin</keyword>
<dbReference type="InterPro" id="IPR001897">
    <property type="entry name" value="Porin_gammaproteobac"/>
</dbReference>
<comment type="subcellular location">
    <subcellularLocation>
        <location evidence="1 8">Cell outer membrane</location>
        <topology evidence="1 8">Multi-pass membrane protein</topology>
    </subcellularLocation>
</comment>
<comment type="similarity">
    <text evidence="2 8">Belongs to the Gram-negative porin family.</text>
</comment>
<evidence type="ECO:0000256" key="9">
    <source>
        <dbReference type="SAM" id="SignalP"/>
    </source>
</evidence>
<dbReference type="AlphaFoldDB" id="A0A250B1Z2"/>
<dbReference type="InterPro" id="IPR001702">
    <property type="entry name" value="Porin_Gram-ve"/>
</dbReference>
<evidence type="ECO:0000313" key="11">
    <source>
        <dbReference type="Proteomes" id="UP000217182"/>
    </source>
</evidence>
<dbReference type="PANTHER" id="PTHR34501">
    <property type="entry name" value="PROTEIN YDDL-RELATED"/>
    <property type="match status" value="1"/>
</dbReference>
<sequence length="368" mass="40780">MRRKYCAIIIPAVLFTHAASAAELYNKDGNRLDLYGKVKALHYLSKDADNNGDKSYVRFGFKGSTQITEDLSGYGQWEYQLSANHTEADSTKDTKTRLGFAGLKYKNLGSFDYGRNYGVIYDIGAWTDMMPEFGCGTYIKTDNFMNGRTNGVATYRNNNFFNLVDGLNVAVQYQGKNQKNQNDNRSASKANGDGWGISSSYEVFDGLRVGAAYASSNRVSAQKEGTYGKGNKADIWAVGLKYDPGSVYLAATYSESHNIVPISGTAVIYGTATSVNGFANKAEKIELVAQYQFKSGFRPSVSYAQSKAKDIENIGSADLVKHIEIGTYYYFNKNMSTYVDYKINRLNDDNKLGLKNDNIFAIALGYQF</sequence>
<dbReference type="InterPro" id="IPR013793">
    <property type="entry name" value="Porin_Gram-ve_CS"/>
</dbReference>
<dbReference type="PANTHER" id="PTHR34501:SF8">
    <property type="entry name" value="OUTER MEMBRANE PORIN N-RELATED"/>
    <property type="match status" value="1"/>
</dbReference>
<evidence type="ECO:0000256" key="1">
    <source>
        <dbReference type="ARBA" id="ARBA00004571"/>
    </source>
</evidence>
<evidence type="ECO:0000256" key="2">
    <source>
        <dbReference type="ARBA" id="ARBA00007539"/>
    </source>
</evidence>
<dbReference type="PROSITE" id="PS00576">
    <property type="entry name" value="GRAM_NEG_PORIN"/>
    <property type="match status" value="1"/>
</dbReference>
<evidence type="ECO:0000256" key="6">
    <source>
        <dbReference type="ARBA" id="ARBA00023136"/>
    </source>
</evidence>
<reference evidence="10 11" key="1">
    <citation type="submission" date="2016-01" db="EMBL/GenBank/DDBJ databases">
        <authorList>
            <person name="Oliw E.H."/>
        </authorList>
    </citation>
    <scope>NUCLEOTIDE SEQUENCE [LARGE SCALE GENOMIC DNA]</scope>
    <source>
        <strain evidence="10 11">FRB97</strain>
    </source>
</reference>
<dbReference type="GO" id="GO:0046930">
    <property type="term" value="C:pore complex"/>
    <property type="evidence" value="ECO:0007669"/>
    <property type="project" value="UniProtKB-KW"/>
</dbReference>
<evidence type="ECO:0000256" key="3">
    <source>
        <dbReference type="ARBA" id="ARBA00022452"/>
    </source>
</evidence>
<evidence type="ECO:0008006" key="12">
    <source>
        <dbReference type="Google" id="ProtNLM"/>
    </source>
</evidence>
<organism evidence="10 11">
    <name type="scientific">Gibbsiella quercinecans</name>
    <dbReference type="NCBI Taxonomy" id="929813"/>
    <lineage>
        <taxon>Bacteria</taxon>
        <taxon>Pseudomonadati</taxon>
        <taxon>Pseudomonadota</taxon>
        <taxon>Gammaproteobacteria</taxon>
        <taxon>Enterobacterales</taxon>
        <taxon>Yersiniaceae</taxon>
        <taxon>Gibbsiella</taxon>
    </lineage>
</organism>
<accession>A0A250B1Z2</accession>
<dbReference type="RefSeq" id="WP_095846714.1">
    <property type="nucleotide sequence ID" value="NZ_CP014136.1"/>
</dbReference>
<keyword evidence="7 8" id="KW-0998">Cell outer membrane</keyword>
<dbReference type="PRINTS" id="PR00182">
    <property type="entry name" value="ECOLNEIPORIN"/>
</dbReference>
<protein>
    <recommendedName>
        <fullName evidence="12">Porin</fullName>
    </recommendedName>
</protein>
<dbReference type="GO" id="GO:0034220">
    <property type="term" value="P:monoatomic ion transmembrane transport"/>
    <property type="evidence" value="ECO:0007669"/>
    <property type="project" value="InterPro"/>
</dbReference>
<evidence type="ECO:0000256" key="8">
    <source>
        <dbReference type="RuleBase" id="RU000469"/>
    </source>
</evidence>
<keyword evidence="3" id="KW-1134">Transmembrane beta strand</keyword>
<evidence type="ECO:0000256" key="4">
    <source>
        <dbReference type="ARBA" id="ARBA00022692"/>
    </source>
</evidence>
<comment type="subunit">
    <text evidence="8">Homotrimer.</text>
</comment>
<keyword evidence="6 8" id="KW-0472">Membrane</keyword>
<feature type="chain" id="PRO_5012987454" description="Porin" evidence="9">
    <location>
        <begin position="22"/>
        <end position="368"/>
    </location>
</feature>
<dbReference type="InterPro" id="IPR033900">
    <property type="entry name" value="Gram_neg_porin_domain"/>
</dbReference>
<evidence type="ECO:0000313" key="10">
    <source>
        <dbReference type="EMBL" id="ATA20111.1"/>
    </source>
</evidence>
<dbReference type="Proteomes" id="UP000217182">
    <property type="component" value="Chromosome"/>
</dbReference>
<name>A0A250B1Z2_9GAMM</name>
<evidence type="ECO:0000256" key="7">
    <source>
        <dbReference type="ARBA" id="ARBA00023237"/>
    </source>
</evidence>
<dbReference type="CDD" id="cd00342">
    <property type="entry name" value="gram_neg_porins"/>
    <property type="match status" value="1"/>
</dbReference>
<gene>
    <name evidence="10" type="ORF">AWC35_12655</name>
</gene>
<keyword evidence="8" id="KW-0406">Ion transport</keyword>
<keyword evidence="5 9" id="KW-0732">Signal</keyword>
<dbReference type="GO" id="GO:0009279">
    <property type="term" value="C:cell outer membrane"/>
    <property type="evidence" value="ECO:0007669"/>
    <property type="project" value="UniProtKB-SubCell"/>
</dbReference>
<dbReference type="GO" id="GO:0015288">
    <property type="term" value="F:porin activity"/>
    <property type="evidence" value="ECO:0007669"/>
    <property type="project" value="UniProtKB-KW"/>
</dbReference>
<keyword evidence="11" id="KW-1185">Reference proteome</keyword>
<proteinExistence type="inferred from homology"/>
<keyword evidence="8" id="KW-0813">Transport</keyword>
<evidence type="ECO:0000256" key="5">
    <source>
        <dbReference type="ARBA" id="ARBA00022729"/>
    </source>
</evidence>
<dbReference type="Gene3D" id="2.40.160.10">
    <property type="entry name" value="Porin"/>
    <property type="match status" value="1"/>
</dbReference>
<dbReference type="InterPro" id="IPR023614">
    <property type="entry name" value="Porin_dom_sf"/>
</dbReference>
<dbReference type="OrthoDB" id="7055111at2"/>
<keyword evidence="4 8" id="KW-0812">Transmembrane</keyword>
<dbReference type="PRINTS" id="PR00183">
    <property type="entry name" value="ECOLIPORIN"/>
</dbReference>
<feature type="signal peptide" evidence="9">
    <location>
        <begin position="1"/>
        <end position="21"/>
    </location>
</feature>
<dbReference type="EMBL" id="CP014136">
    <property type="protein sequence ID" value="ATA20111.1"/>
    <property type="molecule type" value="Genomic_DNA"/>
</dbReference>
<dbReference type="InterPro" id="IPR050298">
    <property type="entry name" value="Gram-neg_bact_OMP"/>
</dbReference>
<dbReference type="SUPFAM" id="SSF56935">
    <property type="entry name" value="Porins"/>
    <property type="match status" value="1"/>
</dbReference>
<dbReference type="KEGG" id="gqu:AWC35_12655"/>